<gene>
    <name evidence="3" type="ORF">BUALT_Bualt16G0029000</name>
</gene>
<dbReference type="AlphaFoldDB" id="A0AAV6WJ75"/>
<dbReference type="InterPro" id="IPR004242">
    <property type="entry name" value="Transposase_21"/>
</dbReference>
<keyword evidence="4" id="KW-1185">Reference proteome</keyword>
<dbReference type="Proteomes" id="UP000826271">
    <property type="component" value="Unassembled WGS sequence"/>
</dbReference>
<feature type="domain" description="Transposase-associated" evidence="2">
    <location>
        <begin position="3"/>
        <end position="76"/>
    </location>
</feature>
<sequence length="632" mass="73622">MDKSWMTLEDRRRPEYENGVQQFLNFAYSSIQPGESIRCPCRKCNNVYFQNRGDVEADLLQYGIIRNYNTWVLHGEELDESDDEEFDFDEEEDDDQVEFDEVNNSNPRGNQNEYADIQSMLEDCYTASTTNSWRGDESLRNENAVPESESDKFMRLLRDADTELYPGCEKFTKLSFVVTLMHLKILSRWSNKSFSMLLEILKKALPNDGEKKRNKIAQKVLRYFPLKPRLQRLFISKKTAEDMRWHKEKCENDGVLRHPADAGEWKEFDKTHESFAQDPRNVRLGLATDGFNPFSNMSLSHSTWPVILLPYNLPPWKCLKAPFFILSMLIPGPTSPGNDIDVFLEPLIDELKDLWDHGVETYDASTGTNFNLRAAILWTIHDFPGYGIISGWSTKGYLYKLKQYVGNKAFPEGSMAEGYIAEECLTFCSMYLNDIETQFSKAERNYERREDRSQQNLSVFCENSRLVGKGIYAYLNEKSCKQVHAYVLKNCDEVLTFISEHKEELKQNGGANVEKRHEESFSKWFEERAQGRSSWNILENKEYECVTIDESCQHNQLDSRVDMEDFLSDTPEWLRNDIPPTAVDSNGVTPIEEQVDTFIDVQDEDEEEDYTLAEYDDEEDEEGNYDENEDDY</sequence>
<feature type="region of interest" description="Disordered" evidence="1">
    <location>
        <begin position="601"/>
        <end position="632"/>
    </location>
</feature>
<comment type="caution">
    <text evidence="3">The sequence shown here is derived from an EMBL/GenBank/DDBJ whole genome shotgun (WGS) entry which is preliminary data.</text>
</comment>
<reference evidence="3" key="1">
    <citation type="submission" date="2019-10" db="EMBL/GenBank/DDBJ databases">
        <authorList>
            <person name="Zhang R."/>
            <person name="Pan Y."/>
            <person name="Wang J."/>
            <person name="Ma R."/>
            <person name="Yu S."/>
        </authorList>
    </citation>
    <scope>NUCLEOTIDE SEQUENCE</scope>
    <source>
        <strain evidence="3">LA-IB0</strain>
        <tissue evidence="3">Leaf</tissue>
    </source>
</reference>
<dbReference type="Pfam" id="PF02992">
    <property type="entry name" value="Transposase_21"/>
    <property type="match status" value="1"/>
</dbReference>
<evidence type="ECO:0000313" key="3">
    <source>
        <dbReference type="EMBL" id="KAG8367020.1"/>
    </source>
</evidence>
<dbReference type="InterPro" id="IPR029480">
    <property type="entry name" value="Transpos_assoc"/>
</dbReference>
<evidence type="ECO:0000256" key="1">
    <source>
        <dbReference type="SAM" id="MobiDB-lite"/>
    </source>
</evidence>
<dbReference type="PANTHER" id="PTHR10775">
    <property type="entry name" value="OS08G0208400 PROTEIN"/>
    <property type="match status" value="1"/>
</dbReference>
<evidence type="ECO:0000259" key="2">
    <source>
        <dbReference type="Pfam" id="PF13963"/>
    </source>
</evidence>
<dbReference type="EMBL" id="WHWC01000016">
    <property type="protein sequence ID" value="KAG8367020.1"/>
    <property type="molecule type" value="Genomic_DNA"/>
</dbReference>
<feature type="compositionally biased region" description="Polar residues" evidence="1">
    <location>
        <begin position="102"/>
        <end position="111"/>
    </location>
</feature>
<feature type="region of interest" description="Disordered" evidence="1">
    <location>
        <begin position="80"/>
        <end position="111"/>
    </location>
</feature>
<feature type="compositionally biased region" description="Acidic residues" evidence="1">
    <location>
        <begin position="80"/>
        <end position="101"/>
    </location>
</feature>
<evidence type="ECO:0000313" key="4">
    <source>
        <dbReference type="Proteomes" id="UP000826271"/>
    </source>
</evidence>
<dbReference type="Pfam" id="PF13963">
    <property type="entry name" value="Transpos_assoc"/>
    <property type="match status" value="1"/>
</dbReference>
<protein>
    <recommendedName>
        <fullName evidence="2">Transposase-associated domain-containing protein</fullName>
    </recommendedName>
</protein>
<organism evidence="3 4">
    <name type="scientific">Buddleja alternifolia</name>
    <dbReference type="NCBI Taxonomy" id="168488"/>
    <lineage>
        <taxon>Eukaryota</taxon>
        <taxon>Viridiplantae</taxon>
        <taxon>Streptophyta</taxon>
        <taxon>Embryophyta</taxon>
        <taxon>Tracheophyta</taxon>
        <taxon>Spermatophyta</taxon>
        <taxon>Magnoliopsida</taxon>
        <taxon>eudicotyledons</taxon>
        <taxon>Gunneridae</taxon>
        <taxon>Pentapetalae</taxon>
        <taxon>asterids</taxon>
        <taxon>lamiids</taxon>
        <taxon>Lamiales</taxon>
        <taxon>Scrophulariaceae</taxon>
        <taxon>Buddlejeae</taxon>
        <taxon>Buddleja</taxon>
    </lineage>
</organism>
<dbReference type="PANTHER" id="PTHR10775:SF185">
    <property type="entry name" value="OS08G0208400 PROTEIN"/>
    <property type="match status" value="1"/>
</dbReference>
<name>A0AAV6WJ75_9LAMI</name>
<accession>A0AAV6WJ75</accession>
<proteinExistence type="predicted"/>